<sequence>MNNPPGQRSMVDRLLFAIQEDDAAATTKAFLDWTGAIGDKEDPKHSDALAQLHQLPITTLSEIIRSMDPIRRPELDVNHGINITEVRYQWTHMEHVVDDFGIRKHHMLVLEGMRAILNERHTGPLEEHLTIADYEVFLRCAGAASDRYTAKLFWAATRFRSKLFTRRTPRLWTEFLRVRFFTELPYCQFDRGRFRADPRNLINHKMSLDPRYRDIIDDMDDLRYTMSVFKRYYWGRVRDYPFIDESRRIGRRDPKDERSFACAWVRTHTRGYELDEELLCTALMAFTRSRSLDMGLNLVLKQQYGIEVNLETGEVSGGYDIERSSPIYPTTKLLQAIVDSCCAMFEIPLGMALLDFVSRKYGVRITHPVWSNLLEWAFENSSKYIHQMLDIFHRTSTTRMERTHPVLEVWGIMTRKEYNITPSFQDIDIYIKTLINMRSFKTADRAIREIGMPYIESLSREFESALFEEILQLDEVATYGLEASTSAATHRRARAEARKTEAHFRAQYWCKRLCTEVSQKPGVNSRFAVTMIPALVRDYPDCFLPHVKYRTNTAAFNLWRGDADTNNRYTQTRQLMERVVEGQRLSGASVNRSYDKPRRPDANNQYLYHREFYPPDHPKYVEGENRCLVTKNPDFKWPRTPSLTVRERIHRPLRRIVSWRAPLAVFDGHRQDDSFKSSLERQLIL</sequence>
<name>A0ACC0UVP7_9HYPO</name>
<comment type="caution">
    <text evidence="1">The sequence shown here is derived from an EMBL/GenBank/DDBJ whole genome shotgun (WGS) entry which is preliminary data.</text>
</comment>
<gene>
    <name evidence="1" type="ORF">N3K66_007592</name>
</gene>
<accession>A0ACC0UVP7</accession>
<organism evidence="1 2">
    <name type="scientific">Trichothecium roseum</name>
    <dbReference type="NCBI Taxonomy" id="47278"/>
    <lineage>
        <taxon>Eukaryota</taxon>
        <taxon>Fungi</taxon>
        <taxon>Dikarya</taxon>
        <taxon>Ascomycota</taxon>
        <taxon>Pezizomycotina</taxon>
        <taxon>Sordariomycetes</taxon>
        <taxon>Hypocreomycetidae</taxon>
        <taxon>Hypocreales</taxon>
        <taxon>Hypocreales incertae sedis</taxon>
        <taxon>Trichothecium</taxon>
    </lineage>
</organism>
<keyword evidence="2" id="KW-1185">Reference proteome</keyword>
<evidence type="ECO:0000313" key="1">
    <source>
        <dbReference type="EMBL" id="KAI9897736.1"/>
    </source>
</evidence>
<protein>
    <submittedName>
        <fullName evidence="1">Uncharacterized protein</fullName>
    </submittedName>
</protein>
<dbReference type="EMBL" id="CM047946">
    <property type="protein sequence ID" value="KAI9897736.1"/>
    <property type="molecule type" value="Genomic_DNA"/>
</dbReference>
<proteinExistence type="predicted"/>
<evidence type="ECO:0000313" key="2">
    <source>
        <dbReference type="Proteomes" id="UP001163324"/>
    </source>
</evidence>
<reference evidence="1" key="1">
    <citation type="submission" date="2022-10" db="EMBL/GenBank/DDBJ databases">
        <title>Complete Genome of Trichothecium roseum strain YXFP-22015, a Plant Pathogen Isolated from Citrus.</title>
        <authorList>
            <person name="Wang Y."/>
            <person name="Zhu L."/>
        </authorList>
    </citation>
    <scope>NUCLEOTIDE SEQUENCE</scope>
    <source>
        <strain evidence="1">YXFP-22015</strain>
    </source>
</reference>
<dbReference type="Proteomes" id="UP001163324">
    <property type="component" value="Chromosome 7"/>
</dbReference>